<reference evidence="3" key="1">
    <citation type="submission" date="2016-10" db="EMBL/GenBank/DDBJ databases">
        <title>Sequence of Gallionella enrichment culture.</title>
        <authorList>
            <person name="Poehlein A."/>
            <person name="Muehling M."/>
            <person name="Daniel R."/>
        </authorList>
    </citation>
    <scope>NUCLEOTIDE SEQUENCE</scope>
</reference>
<evidence type="ECO:0000259" key="2">
    <source>
        <dbReference type="Pfam" id="PF12804"/>
    </source>
</evidence>
<dbReference type="Pfam" id="PF12804">
    <property type="entry name" value="NTP_transf_3"/>
    <property type="match status" value="1"/>
</dbReference>
<evidence type="ECO:0000313" key="3">
    <source>
        <dbReference type="EMBL" id="OIQ98033.1"/>
    </source>
</evidence>
<feature type="domain" description="MobA-like NTP transferase" evidence="2">
    <location>
        <begin position="7"/>
        <end position="146"/>
    </location>
</feature>
<sequence>MTAPALGVLLAGGQSTRMGRDKAFVEIKGEPLWRRQAGTLASLGCSRIVVSRQAGQPPIPGLESLPDEAPDLGPMGGLLAGLRLEAGPLVALLAIDLPGADAAWFAPLFGRSEDRRGAVYLNNGYFEPLAALYPAAALDEAVRRVGRRELSMQGLCRSLEQAGLLAVVELPAPLRAAAANLNDPGDLATWSPPTPPVR</sequence>
<name>A0A1J5RQP0_9ZZZZ</name>
<dbReference type="EMBL" id="MLJW01000124">
    <property type="protein sequence ID" value="OIQ98033.1"/>
    <property type="molecule type" value="Genomic_DNA"/>
</dbReference>
<dbReference type="PANTHER" id="PTHR19136:SF81">
    <property type="entry name" value="MOLYBDENUM COFACTOR GUANYLYLTRANSFERASE"/>
    <property type="match status" value="1"/>
</dbReference>
<comment type="caution">
    <text evidence="3">The sequence shown here is derived from an EMBL/GenBank/DDBJ whole genome shotgun (WGS) entry which is preliminary data.</text>
</comment>
<dbReference type="GO" id="GO:0061603">
    <property type="term" value="F:molybdenum cofactor guanylyltransferase activity"/>
    <property type="evidence" value="ECO:0007669"/>
    <property type="project" value="UniProtKB-EC"/>
</dbReference>
<keyword evidence="3" id="KW-0548">Nucleotidyltransferase</keyword>
<organism evidence="3">
    <name type="scientific">mine drainage metagenome</name>
    <dbReference type="NCBI Taxonomy" id="410659"/>
    <lineage>
        <taxon>unclassified sequences</taxon>
        <taxon>metagenomes</taxon>
        <taxon>ecological metagenomes</taxon>
    </lineage>
</organism>
<keyword evidence="1 3" id="KW-0808">Transferase</keyword>
<gene>
    <name evidence="3" type="primary">mobA_9</name>
    <name evidence="3" type="ORF">GALL_199540</name>
</gene>
<dbReference type="InterPro" id="IPR025877">
    <property type="entry name" value="MobA-like_NTP_Trfase"/>
</dbReference>
<evidence type="ECO:0000256" key="1">
    <source>
        <dbReference type="ARBA" id="ARBA00022679"/>
    </source>
</evidence>
<dbReference type="InterPro" id="IPR029044">
    <property type="entry name" value="Nucleotide-diphossugar_trans"/>
</dbReference>
<dbReference type="PANTHER" id="PTHR19136">
    <property type="entry name" value="MOLYBDENUM COFACTOR GUANYLYLTRANSFERASE"/>
    <property type="match status" value="1"/>
</dbReference>
<dbReference type="EC" id="2.7.7.77" evidence="3"/>
<dbReference type="SUPFAM" id="SSF53448">
    <property type="entry name" value="Nucleotide-diphospho-sugar transferases"/>
    <property type="match status" value="1"/>
</dbReference>
<dbReference type="AlphaFoldDB" id="A0A1J5RQP0"/>
<protein>
    <submittedName>
        <fullName evidence="3">Molybdenum cofactor guanylyltransferase</fullName>
        <ecNumber evidence="3">2.7.7.77</ecNumber>
    </submittedName>
</protein>
<accession>A0A1J5RQP0</accession>
<dbReference type="Gene3D" id="3.90.550.10">
    <property type="entry name" value="Spore Coat Polysaccharide Biosynthesis Protein SpsA, Chain A"/>
    <property type="match status" value="1"/>
</dbReference>
<proteinExistence type="predicted"/>